<dbReference type="Proteomes" id="UP000507470">
    <property type="component" value="Unassembled WGS sequence"/>
</dbReference>
<proteinExistence type="predicted"/>
<keyword evidence="2" id="KW-1185">Reference proteome</keyword>
<accession>A0A6J8AVI0</accession>
<dbReference type="AlphaFoldDB" id="A0A6J8AVI0"/>
<protein>
    <submittedName>
        <fullName evidence="1">Uncharacterized protein</fullName>
    </submittedName>
</protein>
<name>A0A6J8AVI0_MYTCO</name>
<sequence length="287" mass="33226">MMYEVEEQLGGIMLDLLNLNSYPGQNMQAFQTLNNHELRKIGKVTLKGQTPPFPGWKDYRKINQMIDATISYIDKRGKVTTFLAKQTVECIDYIQQKVSFLGMESEALNDVCKDSMYSGDEKVAELFNEEIRSRFLDRKGFSLYKIYQKEFCSVPNKMLHTLSEPSNVKQKGTVEGQQRSKDKRTYQREFKEFSREYSLSDCRVGNDSDDISEEELTSGVHSLHSTFNNKFTPEIDSEALNDVCIDSLYSVDEKVGELFNEEINPDFLTEEDFDIRSIKKNYVLHVL</sequence>
<evidence type="ECO:0000313" key="1">
    <source>
        <dbReference type="EMBL" id="CAC5374658.1"/>
    </source>
</evidence>
<gene>
    <name evidence="1" type="ORF">MCOR_11963</name>
</gene>
<organism evidence="1 2">
    <name type="scientific">Mytilus coruscus</name>
    <name type="common">Sea mussel</name>
    <dbReference type="NCBI Taxonomy" id="42192"/>
    <lineage>
        <taxon>Eukaryota</taxon>
        <taxon>Metazoa</taxon>
        <taxon>Spiralia</taxon>
        <taxon>Lophotrochozoa</taxon>
        <taxon>Mollusca</taxon>
        <taxon>Bivalvia</taxon>
        <taxon>Autobranchia</taxon>
        <taxon>Pteriomorphia</taxon>
        <taxon>Mytilida</taxon>
        <taxon>Mytiloidea</taxon>
        <taxon>Mytilidae</taxon>
        <taxon>Mytilinae</taxon>
        <taxon>Mytilus</taxon>
    </lineage>
</organism>
<evidence type="ECO:0000313" key="2">
    <source>
        <dbReference type="Proteomes" id="UP000507470"/>
    </source>
</evidence>
<reference evidence="1 2" key="1">
    <citation type="submission" date="2020-06" db="EMBL/GenBank/DDBJ databases">
        <authorList>
            <person name="Li R."/>
            <person name="Bekaert M."/>
        </authorList>
    </citation>
    <scope>NUCLEOTIDE SEQUENCE [LARGE SCALE GENOMIC DNA]</scope>
    <source>
        <strain evidence="2">wild</strain>
    </source>
</reference>
<dbReference type="EMBL" id="CACVKT020002042">
    <property type="protein sequence ID" value="CAC5374658.1"/>
    <property type="molecule type" value="Genomic_DNA"/>
</dbReference>